<name>A0AAT9SF62_PSESX</name>
<dbReference type="SUPFAM" id="SSF53850">
    <property type="entry name" value="Periplasmic binding protein-like II"/>
    <property type="match status" value="1"/>
</dbReference>
<sequence length="95" mass="10493">MPTLKVGSEVFSAGSTVRPGGYSEFKVVDAAVLMSMALESKGVAWLPKSLTEQQVQEGRLVRALDESWDISLEIHLTRPKAILSQSAEEFWGARW</sequence>
<reference evidence="2" key="1">
    <citation type="journal article" date="2023" name="PhytoFront">
        <title>The Complete Genome Sequence of Pseudomonas syringae pv. actinidifoliorum ICMP 18803.</title>
        <authorList>
            <person name="Templeton M.D."/>
            <person name="Arshed S."/>
            <person name="Andersen M.T."/>
            <person name="Jayaraman J."/>
        </authorList>
    </citation>
    <scope>NUCLEOTIDE SEQUENCE</scope>
    <source>
        <strain evidence="2">ICMP 18803</strain>
    </source>
</reference>
<dbReference type="Pfam" id="PF03466">
    <property type="entry name" value="LysR_substrate"/>
    <property type="match status" value="1"/>
</dbReference>
<dbReference type="EMBL" id="CP081457">
    <property type="protein sequence ID" value="UYS79893.1"/>
    <property type="molecule type" value="Genomic_DNA"/>
</dbReference>
<evidence type="ECO:0000313" key="2">
    <source>
        <dbReference type="EMBL" id="UYS79893.1"/>
    </source>
</evidence>
<protein>
    <submittedName>
        <fullName evidence="2">LysR family transcriptional regulator</fullName>
    </submittedName>
</protein>
<organism evidence="2">
    <name type="scientific">Pseudomonas syringae pv. actinidifoliorum ICMP 18803</name>
    <dbReference type="NCBI Taxonomy" id="1194400"/>
    <lineage>
        <taxon>Bacteria</taxon>
        <taxon>Pseudomonadati</taxon>
        <taxon>Pseudomonadota</taxon>
        <taxon>Gammaproteobacteria</taxon>
        <taxon>Pseudomonadales</taxon>
        <taxon>Pseudomonadaceae</taxon>
        <taxon>Pseudomonas</taxon>
        <taxon>Pseudomonas syringae</taxon>
    </lineage>
</organism>
<gene>
    <name evidence="2" type="ORF">A237_020840</name>
</gene>
<evidence type="ECO:0000259" key="1">
    <source>
        <dbReference type="Pfam" id="PF03466"/>
    </source>
</evidence>
<feature type="domain" description="LysR substrate-binding" evidence="1">
    <location>
        <begin position="25"/>
        <end position="91"/>
    </location>
</feature>
<accession>A0AAT9SF62</accession>
<dbReference type="InterPro" id="IPR005119">
    <property type="entry name" value="LysR_subst-bd"/>
</dbReference>
<dbReference type="Gene3D" id="3.40.190.290">
    <property type="match status" value="1"/>
</dbReference>
<dbReference type="AlphaFoldDB" id="A0AAT9SF62"/>
<proteinExistence type="predicted"/>